<evidence type="ECO:0000313" key="2">
    <source>
        <dbReference type="Proteomes" id="UP000464577"/>
    </source>
</evidence>
<evidence type="ECO:0008006" key="3">
    <source>
        <dbReference type="Google" id="ProtNLM"/>
    </source>
</evidence>
<reference evidence="1 2" key="1">
    <citation type="submission" date="2019-11" db="EMBL/GenBank/DDBJ databases">
        <title>Spirosoma endbachense sp. nov., isolated from a natural salt meadow.</title>
        <authorList>
            <person name="Rojas J."/>
            <person name="Ambika Manirajan B."/>
            <person name="Ratering S."/>
            <person name="Suarez C."/>
            <person name="Geissler-Plaum R."/>
            <person name="Schnell S."/>
        </authorList>
    </citation>
    <scope>NUCLEOTIDE SEQUENCE [LARGE SCALE GENOMIC DNA]</scope>
    <source>
        <strain evidence="1 2">I-24</strain>
    </source>
</reference>
<organism evidence="1 2">
    <name type="scientific">Spirosoma endbachense</name>
    <dbReference type="NCBI Taxonomy" id="2666025"/>
    <lineage>
        <taxon>Bacteria</taxon>
        <taxon>Pseudomonadati</taxon>
        <taxon>Bacteroidota</taxon>
        <taxon>Cytophagia</taxon>
        <taxon>Cytophagales</taxon>
        <taxon>Cytophagaceae</taxon>
        <taxon>Spirosoma</taxon>
    </lineage>
</organism>
<accession>A0A6P1WCK5</accession>
<proteinExistence type="predicted"/>
<gene>
    <name evidence="1" type="ORF">GJR95_36800</name>
</gene>
<keyword evidence="2" id="KW-1185">Reference proteome</keyword>
<dbReference type="EMBL" id="CP045997">
    <property type="protein sequence ID" value="QHW01591.1"/>
    <property type="molecule type" value="Genomic_DNA"/>
</dbReference>
<dbReference type="Proteomes" id="UP000464577">
    <property type="component" value="Chromosome"/>
</dbReference>
<name>A0A6P1WCK5_9BACT</name>
<protein>
    <recommendedName>
        <fullName evidence="3">DUF3471 domain-containing protein</fullName>
    </recommendedName>
</protein>
<dbReference type="KEGG" id="senf:GJR95_36800"/>
<evidence type="ECO:0000313" key="1">
    <source>
        <dbReference type="EMBL" id="QHW01591.1"/>
    </source>
</evidence>
<sequence>MAHAGFSQLATPPNYFAGNWEISVVGSPVGDVKFTTDLVRKAGKLTGALTNTTDPSQAKRPLMRVEEKGDKLMMYFDSSQGGEVPIELTKVNDDNLTGTLSTFDATAKRVKP</sequence>
<dbReference type="AlphaFoldDB" id="A0A6P1WCK5"/>